<feature type="transmembrane region" description="Helical" evidence="1">
    <location>
        <begin position="30"/>
        <end position="46"/>
    </location>
</feature>
<name>A0A1N6TP25_9GAMM</name>
<dbReference type="OrthoDB" id="5957486at2"/>
<evidence type="ECO:0000313" key="3">
    <source>
        <dbReference type="Proteomes" id="UP000241788"/>
    </source>
</evidence>
<keyword evidence="1" id="KW-0472">Membrane</keyword>
<evidence type="ECO:0000256" key="1">
    <source>
        <dbReference type="SAM" id="Phobius"/>
    </source>
</evidence>
<protein>
    <recommendedName>
        <fullName evidence="4">DUF2069 domain-containing protein</fullName>
    </recommendedName>
</protein>
<evidence type="ECO:0008006" key="4">
    <source>
        <dbReference type="Google" id="ProtNLM"/>
    </source>
</evidence>
<feature type="transmembrane region" description="Helical" evidence="1">
    <location>
        <begin position="53"/>
        <end position="73"/>
    </location>
</feature>
<reference evidence="3" key="1">
    <citation type="submission" date="2017-01" db="EMBL/GenBank/DDBJ databases">
        <authorList>
            <person name="Varghese N."/>
            <person name="Submissions S."/>
        </authorList>
    </citation>
    <scope>NUCLEOTIDE SEQUENCE [LARGE SCALE GENOMIC DNA]</scope>
    <source>
        <strain evidence="3">UM1</strain>
    </source>
</reference>
<dbReference type="AlphaFoldDB" id="A0A1N6TP25"/>
<gene>
    <name evidence="2" type="ORF">SAMN05421546_1429</name>
</gene>
<proteinExistence type="predicted"/>
<evidence type="ECO:0000313" key="2">
    <source>
        <dbReference type="EMBL" id="SIQ55109.1"/>
    </source>
</evidence>
<dbReference type="EMBL" id="FTLW01000003">
    <property type="protein sequence ID" value="SIQ55109.1"/>
    <property type="molecule type" value="Genomic_DNA"/>
</dbReference>
<keyword evidence="3" id="KW-1185">Reference proteome</keyword>
<dbReference type="Proteomes" id="UP000241788">
    <property type="component" value="Unassembled WGS sequence"/>
</dbReference>
<feature type="transmembrane region" description="Helical" evidence="1">
    <location>
        <begin position="79"/>
        <end position="100"/>
    </location>
</feature>
<dbReference type="STRING" id="1604334.SAMN05421546_1429"/>
<keyword evidence="1" id="KW-0812">Transmembrane</keyword>
<organism evidence="2 3">
    <name type="scientific">Solilutibacter tolerans</name>
    <dbReference type="NCBI Taxonomy" id="1604334"/>
    <lineage>
        <taxon>Bacteria</taxon>
        <taxon>Pseudomonadati</taxon>
        <taxon>Pseudomonadota</taxon>
        <taxon>Gammaproteobacteria</taxon>
        <taxon>Lysobacterales</taxon>
        <taxon>Lysobacteraceae</taxon>
        <taxon>Solilutibacter</taxon>
    </lineage>
</organism>
<accession>A0A1N6TP25</accession>
<dbReference type="RefSeq" id="WP_076586736.1">
    <property type="nucleotide sequence ID" value="NZ_FTLW01000003.1"/>
</dbReference>
<sequence length="115" mass="12109">MTASKRLLFIALLLLAALFAWGFRSNPATLIFAAGPPFLIALALVLRFRSAAFWAGVFSLGWFSFGVMEAWTLSGGARTYALAIVALSLVIVGASSWGGMKARFGKHDGKPGGSA</sequence>
<keyword evidence="1" id="KW-1133">Transmembrane helix</keyword>